<dbReference type="InterPro" id="IPR027417">
    <property type="entry name" value="P-loop_NTPase"/>
</dbReference>
<dbReference type="Proteomes" id="UP000008980">
    <property type="component" value="Chromosome 25"/>
</dbReference>
<reference evidence="7" key="5">
    <citation type="submission" date="2019-02" db="EMBL/GenBank/DDBJ databases">
        <title>FDA dAtabase for Regulatory Grade micrObial Sequences (FDA-ARGOS): Supporting development and validation of Infectious Disease Dx tests.</title>
        <authorList>
            <person name="Duncan R."/>
            <person name="Fisher C."/>
            <person name="Tallon L."/>
            <person name="Sadzewicz L."/>
            <person name="Sengamalay N."/>
            <person name="Ott S."/>
            <person name="Godinez A."/>
            <person name="Nagaraj S."/>
            <person name="Vavikolanu K."/>
            <person name="Vyas G."/>
            <person name="Nadendla S."/>
            <person name="Aluvathingal J."/>
            <person name="Sichtig H."/>
        </authorList>
    </citation>
    <scope>NUCLEOTIDE SEQUENCE [LARGE SCALE GENOMIC DNA]</scope>
    <source>
        <strain evidence="7">FDAARGOS_360</strain>
    </source>
</reference>
<gene>
    <name evidence="4" type="ORF">CGC20_26280</name>
    <name evidence="3" type="ORF">LDBPK_252100</name>
    <name evidence="1" type="ORF">LdCL_250026800</name>
    <name evidence="2" type="ORF">LDHU3_25.2570</name>
</gene>
<dbReference type="Proteomes" id="UP000601710">
    <property type="component" value="Chromosome 25"/>
</dbReference>
<evidence type="ECO:0000313" key="6">
    <source>
        <dbReference type="Proteomes" id="UP000274082"/>
    </source>
</evidence>
<accession>E9BHW4</accession>
<dbReference type="VEuPathDB" id="TriTrypDB:LDHU3_25.2570"/>
<dbReference type="EMBL" id="RHLD01000022">
    <property type="protein sequence ID" value="TPP48837.1"/>
    <property type="molecule type" value="Genomic_DNA"/>
</dbReference>
<organism evidence="1 6">
    <name type="scientific">Leishmania donovani</name>
    <dbReference type="NCBI Taxonomy" id="5661"/>
    <lineage>
        <taxon>Eukaryota</taxon>
        <taxon>Discoba</taxon>
        <taxon>Euglenozoa</taxon>
        <taxon>Kinetoplastea</taxon>
        <taxon>Metakinetoplastina</taxon>
        <taxon>Trypanosomatida</taxon>
        <taxon>Trypanosomatidae</taxon>
        <taxon>Leishmaniinae</taxon>
        <taxon>Leishmania</taxon>
    </lineage>
</organism>
<proteinExistence type="predicted"/>
<sequence>MQKTTLQILREQDDVSSSCVLALLKGNANFQCLSKSEGEDILKRDNEDAEKLSDGIRIAIRKGIVSGKPDVSPVNKLNVVGLSAQEVTDKIVAALPSKNGNVIILQGLSGTGKGTTVSKLKDALPKCVTWSNGNIFRSYTYLCNEVLAAQGKEITEESLTDELLSSVEKRVTFVKCEDGMFHTMLDGTTRVADVQNTLLKTPLISSKVPTVAQQTQGEVIRFGAGAVKQLSADGYNVILEGRSQTLDYIASPLRFELVIPDVEVLGQRRAAQRVMAKALEMLDDSASDEEVSKVLVKAVETLQQQ</sequence>
<reference evidence="2" key="7">
    <citation type="submission" date="2020-06" db="EMBL/GenBank/DDBJ databases">
        <authorList>
            <person name="Camacho E."/>
            <person name="Gonzalez-de la Fuente S."/>
            <person name="Rastrojo A."/>
            <person name="Peiro-Pastor R."/>
            <person name="Solana JC."/>
            <person name="Tabera L."/>
            <person name="Gamarro F."/>
            <person name="Carrasco-Ramiro F."/>
            <person name="Requena JM."/>
            <person name="Aguado B."/>
        </authorList>
    </citation>
    <scope>NUCLEOTIDE SEQUENCE</scope>
</reference>
<dbReference type="EMBL" id="LR812645">
    <property type="protein sequence ID" value="CAC5430787.1"/>
    <property type="molecule type" value="Genomic_DNA"/>
</dbReference>
<dbReference type="SUPFAM" id="SSF52540">
    <property type="entry name" value="P-loop containing nucleoside triphosphate hydrolases"/>
    <property type="match status" value="1"/>
</dbReference>
<dbReference type="VEuPathDB" id="TriTrypDB:LdCL_250026800"/>
<dbReference type="OMA" id="AATWCEQ"/>
<evidence type="ECO:0000313" key="5">
    <source>
        <dbReference type="Proteomes" id="UP000008980"/>
    </source>
</evidence>
<dbReference type="OrthoDB" id="416765at2759"/>
<dbReference type="Proteomes" id="UP000274082">
    <property type="component" value="Chromosome 25"/>
</dbReference>
<evidence type="ECO:0000313" key="2">
    <source>
        <dbReference type="EMBL" id="CAC5430787.1"/>
    </source>
</evidence>
<reference evidence="3" key="2">
    <citation type="submission" date="2011-01" db="EMBL/GenBank/DDBJ databases">
        <authorList>
            <person name="Zhao B.P."/>
            <person name="Ren Z.A."/>
            <person name="Li C.D."/>
        </authorList>
    </citation>
    <scope>NUCLEOTIDE SEQUENCE</scope>
    <source>
        <strain evidence="3">BPK282A1</strain>
    </source>
</reference>
<dbReference type="VEuPathDB" id="TriTrypDB:LdBPK_252100.1"/>
<reference evidence="5" key="3">
    <citation type="submission" date="2011-02" db="EMBL/GenBank/DDBJ databases">
        <title>Whole genome sequencing of Leishmania donovani clinical lines reveals dynamic variation related to drug resistance.</title>
        <authorList>
            <person name="Downing T."/>
            <person name="Imamura H."/>
            <person name="Sanders M."/>
            <person name="Decuypere S."/>
            <person name="Hertz-Fowler C."/>
            <person name="Clark T.G."/>
            <person name="Rijal S."/>
            <person name="Sundar S."/>
            <person name="Quail M.A."/>
            <person name="De Doncker S."/>
            <person name="Maes I."/>
            <person name="Vanaerschot M."/>
            <person name="Stark O."/>
            <person name="Schonian G."/>
            <person name="Dujardin J.C."/>
            <person name="Berriman M."/>
        </authorList>
    </citation>
    <scope>NUCLEOTIDE SEQUENCE [LARGE SCALE GENOMIC DNA]</scope>
    <source>
        <strain evidence="5">BPK282A1</strain>
    </source>
</reference>
<dbReference type="AlphaFoldDB" id="A0A3S7WZD1"/>
<accession>A0A3S7WZD1</accession>
<keyword evidence="6" id="KW-1185">Reference proteome</keyword>
<dbReference type="GeneID" id="13388786"/>
<name>A0A3S7WZD1_LEIDO</name>
<protein>
    <submittedName>
        <fullName evidence="2">Hypothetical_protein_conserved</fullName>
    </submittedName>
</protein>
<evidence type="ECO:0000313" key="4">
    <source>
        <dbReference type="EMBL" id="TPP48837.1"/>
    </source>
</evidence>
<reference evidence="4" key="6">
    <citation type="submission" date="2019-02" db="EMBL/GenBank/DDBJ databases">
        <title>FDA dAtabase for Regulatory Grade micrObial Sequences (FDA-ARGOS): Supporting development and validation of Infectious Disease Dx tests.</title>
        <authorList>
            <person name="Duncan R."/>
            <person name="Fisher C."/>
            <person name="Tallon L.J."/>
            <person name="Sadzewicz L."/>
            <person name="Sengamalay N."/>
            <person name="Ott S."/>
            <person name="Godinez A."/>
            <person name="Nagaraj S."/>
            <person name="Nadendla S."/>
            <person name="Sichtig H."/>
        </authorList>
    </citation>
    <scope>NUCLEOTIDE SEQUENCE</scope>
    <source>
        <strain evidence="4">FDAARGOS_360</strain>
    </source>
</reference>
<dbReference type="EMBL" id="CP029524">
    <property type="protein sequence ID" value="AYU79547.1"/>
    <property type="molecule type" value="Genomic_DNA"/>
</dbReference>
<reference evidence="3 5" key="1">
    <citation type="journal article" date="2011" name="Genome Res.">
        <title>Whole genome sequencing of multiple Leishmania donovani clinical isolates provides insights into population structure and mechanisms of drug resistance.</title>
        <authorList>
            <person name="Downing T."/>
            <person name="Imamura H."/>
            <person name="Decuypere S."/>
            <person name="Clark T.G."/>
            <person name="Coombs G.H."/>
            <person name="Cotton J.A."/>
            <person name="Hilley J.D."/>
            <person name="de Doncker S."/>
            <person name="Maes I."/>
            <person name="Mottram J.C."/>
            <person name="Quail M.A."/>
            <person name="Rijal S."/>
            <person name="Sanders M."/>
            <person name="Schonian G."/>
            <person name="Stark O."/>
            <person name="Sundar S."/>
            <person name="Vanaerschot M."/>
            <person name="Hertz-Fowler C."/>
            <person name="Dujardin J.C."/>
            <person name="Berriman M."/>
        </authorList>
    </citation>
    <scope>NUCLEOTIDE SEQUENCE [LARGE SCALE GENOMIC DNA]</scope>
    <source>
        <strain evidence="3 5">BPK282A1</strain>
    </source>
</reference>
<dbReference type="RefSeq" id="XP_003861540.1">
    <property type="nucleotide sequence ID" value="XM_003861492.1"/>
</dbReference>
<dbReference type="Proteomes" id="UP000318821">
    <property type="component" value="Unassembled WGS sequence"/>
</dbReference>
<evidence type="ECO:0000313" key="1">
    <source>
        <dbReference type="EMBL" id="AYU79547.1"/>
    </source>
</evidence>
<dbReference type="KEGG" id="ldo:LDBPK_252100"/>
<dbReference type="Gene3D" id="3.40.50.300">
    <property type="entry name" value="P-loop containing nucleotide triphosphate hydrolases"/>
    <property type="match status" value="1"/>
</dbReference>
<evidence type="ECO:0000313" key="3">
    <source>
        <dbReference type="EMBL" id="CBZ34840.1"/>
    </source>
</evidence>
<dbReference type="EMBL" id="FR799612">
    <property type="protein sequence ID" value="CBZ34840.1"/>
    <property type="molecule type" value="Genomic_DNA"/>
</dbReference>
<reference evidence="1 6" key="4">
    <citation type="journal article" date="2018" name="Sci. Rep.">
        <title>A complete Leishmania donovani reference genome identifies novel genetic variations associated with virulence.</title>
        <authorList>
            <person name="Lypaczewski P."/>
            <person name="Hoshizaki J."/>
            <person name="Zhang W.-W."/>
            <person name="McCall L.-I."/>
            <person name="Torcivia-Rodriguez J."/>
            <person name="Simonyan V."/>
            <person name="Kaur A."/>
            <person name="Dewar K."/>
            <person name="Matlashewski G."/>
        </authorList>
    </citation>
    <scope>NUCLEOTIDE SEQUENCE [LARGE SCALE GENOMIC DNA]</scope>
    <source>
        <strain evidence="1 6">LdCL</strain>
    </source>
</reference>
<evidence type="ECO:0000313" key="7">
    <source>
        <dbReference type="Proteomes" id="UP000318821"/>
    </source>
</evidence>